<reference evidence="2" key="2">
    <citation type="submission" date="2023-05" db="EMBL/GenBank/DDBJ databases">
        <authorList>
            <person name="Fouks B."/>
        </authorList>
    </citation>
    <scope>NUCLEOTIDE SEQUENCE</scope>
    <source>
        <strain evidence="2">Stay&amp;Tobe</strain>
        <tissue evidence="2">Testes</tissue>
    </source>
</reference>
<feature type="region of interest" description="Disordered" evidence="1">
    <location>
        <begin position="22"/>
        <end position="45"/>
    </location>
</feature>
<organism evidence="2 3">
    <name type="scientific">Diploptera punctata</name>
    <name type="common">Pacific beetle cockroach</name>
    <dbReference type="NCBI Taxonomy" id="6984"/>
    <lineage>
        <taxon>Eukaryota</taxon>
        <taxon>Metazoa</taxon>
        <taxon>Ecdysozoa</taxon>
        <taxon>Arthropoda</taxon>
        <taxon>Hexapoda</taxon>
        <taxon>Insecta</taxon>
        <taxon>Pterygota</taxon>
        <taxon>Neoptera</taxon>
        <taxon>Polyneoptera</taxon>
        <taxon>Dictyoptera</taxon>
        <taxon>Blattodea</taxon>
        <taxon>Blaberoidea</taxon>
        <taxon>Blaberidae</taxon>
        <taxon>Diplopterinae</taxon>
        <taxon>Diploptera</taxon>
    </lineage>
</organism>
<evidence type="ECO:0000313" key="3">
    <source>
        <dbReference type="Proteomes" id="UP001233999"/>
    </source>
</evidence>
<feature type="compositionally biased region" description="Basic and acidic residues" evidence="1">
    <location>
        <begin position="22"/>
        <end position="44"/>
    </location>
</feature>
<dbReference type="EMBL" id="JASPKZ010002713">
    <property type="protein sequence ID" value="KAJ9594817.1"/>
    <property type="molecule type" value="Genomic_DNA"/>
</dbReference>
<accession>A0AAD8A9A2</accession>
<sequence length="93" mass="10423">MTYDTTFRKSIYSQPYDREDIVQLKSKEGESQNDEKWDAEKGGEDADQGFSGFIISLSNLNIWSLPDSTSAHEKPSNLVSHSFAGFPLSTTWG</sequence>
<protein>
    <submittedName>
        <fullName evidence="2">Uncharacterized protein</fullName>
    </submittedName>
</protein>
<name>A0AAD8A9A2_DIPPU</name>
<reference evidence="2" key="1">
    <citation type="journal article" date="2023" name="IScience">
        <title>Live-bearing cockroach genome reveals convergent evolutionary mechanisms linked to viviparity in insects and beyond.</title>
        <authorList>
            <person name="Fouks B."/>
            <person name="Harrison M.C."/>
            <person name="Mikhailova A.A."/>
            <person name="Marchal E."/>
            <person name="English S."/>
            <person name="Carruthers M."/>
            <person name="Jennings E.C."/>
            <person name="Chiamaka E.L."/>
            <person name="Frigard R.A."/>
            <person name="Pippel M."/>
            <person name="Attardo G.M."/>
            <person name="Benoit J.B."/>
            <person name="Bornberg-Bauer E."/>
            <person name="Tobe S.S."/>
        </authorList>
    </citation>
    <scope>NUCLEOTIDE SEQUENCE</scope>
    <source>
        <strain evidence="2">Stay&amp;Tobe</strain>
    </source>
</reference>
<proteinExistence type="predicted"/>
<dbReference type="AlphaFoldDB" id="A0AAD8A9A2"/>
<feature type="non-terminal residue" evidence="2">
    <location>
        <position position="1"/>
    </location>
</feature>
<dbReference type="Proteomes" id="UP001233999">
    <property type="component" value="Unassembled WGS sequence"/>
</dbReference>
<comment type="caution">
    <text evidence="2">The sequence shown here is derived from an EMBL/GenBank/DDBJ whole genome shotgun (WGS) entry which is preliminary data.</text>
</comment>
<evidence type="ECO:0000313" key="2">
    <source>
        <dbReference type="EMBL" id="KAJ9594817.1"/>
    </source>
</evidence>
<gene>
    <name evidence="2" type="ORF">L9F63_013854</name>
</gene>
<keyword evidence="3" id="KW-1185">Reference proteome</keyword>
<evidence type="ECO:0000256" key="1">
    <source>
        <dbReference type="SAM" id="MobiDB-lite"/>
    </source>
</evidence>